<reference evidence="2" key="1">
    <citation type="submission" date="2023-06" db="EMBL/GenBank/DDBJ databases">
        <title>Genomic analysis of the entomopathogenic nematode Steinernema hermaphroditum.</title>
        <authorList>
            <person name="Schwarz E.M."/>
            <person name="Heppert J.K."/>
            <person name="Baniya A."/>
            <person name="Schwartz H.T."/>
            <person name="Tan C.-H."/>
            <person name="Antoshechkin I."/>
            <person name="Sternberg P.W."/>
            <person name="Goodrich-Blair H."/>
            <person name="Dillman A.R."/>
        </authorList>
    </citation>
    <scope>NUCLEOTIDE SEQUENCE</scope>
    <source>
        <strain evidence="2">PS9179</strain>
        <tissue evidence="2">Whole animal</tissue>
    </source>
</reference>
<accession>A0AA39IFS7</accession>
<name>A0AA39IFS7_9BILA</name>
<feature type="region of interest" description="Disordered" evidence="1">
    <location>
        <begin position="1"/>
        <end position="20"/>
    </location>
</feature>
<evidence type="ECO:0000313" key="3">
    <source>
        <dbReference type="Proteomes" id="UP001175271"/>
    </source>
</evidence>
<feature type="compositionally biased region" description="Basic and acidic residues" evidence="1">
    <location>
        <begin position="147"/>
        <end position="161"/>
    </location>
</feature>
<protein>
    <submittedName>
        <fullName evidence="2">Uncharacterized protein</fullName>
    </submittedName>
</protein>
<feature type="compositionally biased region" description="Polar residues" evidence="1">
    <location>
        <begin position="1"/>
        <end position="17"/>
    </location>
</feature>
<feature type="region of interest" description="Disordered" evidence="1">
    <location>
        <begin position="141"/>
        <end position="161"/>
    </location>
</feature>
<evidence type="ECO:0000313" key="2">
    <source>
        <dbReference type="EMBL" id="KAK0423533.1"/>
    </source>
</evidence>
<organism evidence="2 3">
    <name type="scientific">Steinernema hermaphroditum</name>
    <dbReference type="NCBI Taxonomy" id="289476"/>
    <lineage>
        <taxon>Eukaryota</taxon>
        <taxon>Metazoa</taxon>
        <taxon>Ecdysozoa</taxon>
        <taxon>Nematoda</taxon>
        <taxon>Chromadorea</taxon>
        <taxon>Rhabditida</taxon>
        <taxon>Tylenchina</taxon>
        <taxon>Panagrolaimomorpha</taxon>
        <taxon>Strongyloidoidea</taxon>
        <taxon>Steinernematidae</taxon>
        <taxon>Steinernema</taxon>
    </lineage>
</organism>
<sequence>MSDSGGNFLGTSSSTLPSAMGRMMNQNMNGQNMNGARYQMNGNGHMNGHAVHHQHNGPNGHHQNTPNHIRQSRTLEDCLFDDAFRTHLSPMFFISSPHPPGLTFDSQNRLFTDGVTLTTAFSETAKFDDQTESTPKGANALLLAEPSGHREIGTTARPERT</sequence>
<comment type="caution">
    <text evidence="2">The sequence shown here is derived from an EMBL/GenBank/DDBJ whole genome shotgun (WGS) entry which is preliminary data.</text>
</comment>
<proteinExistence type="predicted"/>
<dbReference type="Proteomes" id="UP001175271">
    <property type="component" value="Unassembled WGS sequence"/>
</dbReference>
<evidence type="ECO:0000256" key="1">
    <source>
        <dbReference type="SAM" id="MobiDB-lite"/>
    </source>
</evidence>
<keyword evidence="3" id="KW-1185">Reference proteome</keyword>
<gene>
    <name evidence="2" type="ORF">QR680_008192</name>
</gene>
<dbReference type="AlphaFoldDB" id="A0AA39IFS7"/>
<dbReference type="EMBL" id="JAUCMV010000001">
    <property type="protein sequence ID" value="KAK0423533.1"/>
    <property type="molecule type" value="Genomic_DNA"/>
</dbReference>